<gene>
    <name evidence="2" type="ORF">ACFQ2K_19215</name>
</gene>
<proteinExistence type="predicted"/>
<dbReference type="EMBL" id="JBHTGL010000008">
    <property type="protein sequence ID" value="MFD0624575.1"/>
    <property type="molecule type" value="Genomic_DNA"/>
</dbReference>
<comment type="caution">
    <text evidence="2">The sequence shown here is derived from an EMBL/GenBank/DDBJ whole genome shotgun (WGS) entry which is preliminary data.</text>
</comment>
<accession>A0ABW2WTI6</accession>
<evidence type="ECO:0000313" key="2">
    <source>
        <dbReference type="EMBL" id="MFD0624575.1"/>
    </source>
</evidence>
<reference evidence="3" key="1">
    <citation type="journal article" date="2019" name="Int. J. Syst. Evol. Microbiol.">
        <title>The Global Catalogue of Microorganisms (GCM) 10K type strain sequencing project: providing services to taxonomists for standard genome sequencing and annotation.</title>
        <authorList>
            <consortium name="The Broad Institute Genomics Platform"/>
            <consortium name="The Broad Institute Genome Sequencing Center for Infectious Disease"/>
            <person name="Wu L."/>
            <person name="Ma J."/>
        </authorList>
    </citation>
    <scope>NUCLEOTIDE SEQUENCE [LARGE SCALE GENOMIC DNA]</scope>
    <source>
        <strain evidence="3">JCM 12607</strain>
    </source>
</reference>
<name>A0ABW2WTI6_9ACTN</name>
<sequence>MDAVEVELPETPSYDVELIAEERLHTVPSPEGSTAGSPSVSRSSGH</sequence>
<evidence type="ECO:0000256" key="1">
    <source>
        <dbReference type="SAM" id="MobiDB-lite"/>
    </source>
</evidence>
<feature type="region of interest" description="Disordered" evidence="1">
    <location>
        <begin position="23"/>
        <end position="46"/>
    </location>
</feature>
<protein>
    <submittedName>
        <fullName evidence="2">Uncharacterized protein</fullName>
    </submittedName>
</protein>
<organism evidence="2 3">
    <name type="scientific">Streptomyces sanglieri</name>
    <dbReference type="NCBI Taxonomy" id="193460"/>
    <lineage>
        <taxon>Bacteria</taxon>
        <taxon>Bacillati</taxon>
        <taxon>Actinomycetota</taxon>
        <taxon>Actinomycetes</taxon>
        <taxon>Kitasatosporales</taxon>
        <taxon>Streptomycetaceae</taxon>
        <taxon>Streptomyces</taxon>
    </lineage>
</organism>
<keyword evidence="3" id="KW-1185">Reference proteome</keyword>
<dbReference type="Proteomes" id="UP001596915">
    <property type="component" value="Unassembled WGS sequence"/>
</dbReference>
<evidence type="ECO:0000313" key="3">
    <source>
        <dbReference type="Proteomes" id="UP001596915"/>
    </source>
</evidence>
<feature type="compositionally biased region" description="Polar residues" evidence="1">
    <location>
        <begin position="31"/>
        <end position="46"/>
    </location>
</feature>